<dbReference type="AlphaFoldDB" id="A0A7W4Z2U3"/>
<accession>A0A7W4Z2U3</accession>
<organism evidence="3 4">
    <name type="scientific">Nocardioides soli</name>
    <dbReference type="NCBI Taxonomy" id="1036020"/>
    <lineage>
        <taxon>Bacteria</taxon>
        <taxon>Bacillati</taxon>
        <taxon>Actinomycetota</taxon>
        <taxon>Actinomycetes</taxon>
        <taxon>Propionibacteriales</taxon>
        <taxon>Nocardioidaceae</taxon>
        <taxon>Nocardioides</taxon>
    </lineage>
</organism>
<evidence type="ECO:0000313" key="3">
    <source>
        <dbReference type="EMBL" id="MBB3042965.1"/>
    </source>
</evidence>
<dbReference type="EMBL" id="JACHWR010000002">
    <property type="protein sequence ID" value="MBB3042965.1"/>
    <property type="molecule type" value="Genomic_DNA"/>
</dbReference>
<dbReference type="SUPFAM" id="SSF101898">
    <property type="entry name" value="NHL repeat"/>
    <property type="match status" value="1"/>
</dbReference>
<evidence type="ECO:0000256" key="1">
    <source>
        <dbReference type="SAM" id="Phobius"/>
    </source>
</evidence>
<protein>
    <recommendedName>
        <fullName evidence="5">WD40 repeat domain-containing protein</fullName>
    </recommendedName>
</protein>
<gene>
    <name evidence="3" type="ORF">FHU40_002783</name>
</gene>
<feature type="signal peptide" evidence="2">
    <location>
        <begin position="1"/>
        <end position="15"/>
    </location>
</feature>
<keyword evidence="4" id="KW-1185">Reference proteome</keyword>
<sequence>MLDRLLGLASAVSFAAGTAAAPAGPPAQLALTFEDPAIVESSGLVATDDGLFLTTNDSGDGGRVFVVDRSGRTVGTTSWSPDPLDVEALAPAGPGEVWVGDTGDNRRSRESISVLRVPYGHEHRTAEPTAYELVYPDRAHDAETLLAHPRTGQLFVVSKDIFGGTVYAAPKRLSTEHPNRLRAVADGFAFATDGSFFPDGRHYVVRGYGTAAVYTFPGHERVGSFPLPPQQQGEGISVGVDDELYLSTEGQYTDLLRMEVPRQIARAMAPAADVPPQRPVEITEESGTPWAWFLGGGLVAAFVLAGGWLLLRRGQAP</sequence>
<name>A0A7W4Z2U3_9ACTN</name>
<keyword evidence="1" id="KW-0472">Membrane</keyword>
<feature type="transmembrane region" description="Helical" evidence="1">
    <location>
        <begin position="290"/>
        <end position="311"/>
    </location>
</feature>
<reference evidence="3 4" key="1">
    <citation type="submission" date="2020-08" db="EMBL/GenBank/DDBJ databases">
        <title>Sequencing the genomes of 1000 actinobacteria strains.</title>
        <authorList>
            <person name="Klenk H.-P."/>
        </authorList>
    </citation>
    <scope>NUCLEOTIDE SEQUENCE [LARGE SCALE GENOMIC DNA]</scope>
    <source>
        <strain evidence="3 4">DSM 105498</strain>
    </source>
</reference>
<keyword evidence="1" id="KW-1133">Transmembrane helix</keyword>
<evidence type="ECO:0008006" key="5">
    <source>
        <dbReference type="Google" id="ProtNLM"/>
    </source>
</evidence>
<comment type="caution">
    <text evidence="3">The sequence shown here is derived from an EMBL/GenBank/DDBJ whole genome shotgun (WGS) entry which is preliminary data.</text>
</comment>
<feature type="chain" id="PRO_5039020376" description="WD40 repeat domain-containing protein" evidence="2">
    <location>
        <begin position="16"/>
        <end position="317"/>
    </location>
</feature>
<evidence type="ECO:0000256" key="2">
    <source>
        <dbReference type="SAM" id="SignalP"/>
    </source>
</evidence>
<proteinExistence type="predicted"/>
<evidence type="ECO:0000313" key="4">
    <source>
        <dbReference type="Proteomes" id="UP000589626"/>
    </source>
</evidence>
<dbReference type="RefSeq" id="WP_183592871.1">
    <property type="nucleotide sequence ID" value="NZ_JACHWR010000002.1"/>
</dbReference>
<dbReference type="Proteomes" id="UP000589626">
    <property type="component" value="Unassembled WGS sequence"/>
</dbReference>
<keyword evidence="2" id="KW-0732">Signal</keyword>
<keyword evidence="1" id="KW-0812">Transmembrane</keyword>